<evidence type="ECO:0000256" key="11">
    <source>
        <dbReference type="ARBA" id="ARBA00023180"/>
    </source>
</evidence>
<dbReference type="Pfam" id="PF00332">
    <property type="entry name" value="Glyco_hydro_17"/>
    <property type="match status" value="2"/>
</dbReference>
<keyword evidence="8 15" id="KW-0378">Hydrolase</keyword>
<keyword evidence="6" id="KW-0336">GPI-anchor</keyword>
<comment type="similarity">
    <text evidence="3 14">Belongs to the glycosyl hydrolase 17 family.</text>
</comment>
<dbReference type="GO" id="GO:0005975">
    <property type="term" value="P:carbohydrate metabolic process"/>
    <property type="evidence" value="ECO:0007669"/>
    <property type="project" value="InterPro"/>
</dbReference>
<dbReference type="FunFam" id="1.20.58.1040:FF:000001">
    <property type="entry name" value="Glucan endo-1,3-beta-glucosidase 4"/>
    <property type="match status" value="1"/>
</dbReference>
<protein>
    <recommendedName>
        <fullName evidence="4">glucan endo-1,3-beta-D-glucosidase</fullName>
        <ecNumber evidence="4">3.2.1.39</ecNumber>
    </recommendedName>
</protein>
<dbReference type="AlphaFoldDB" id="A0A2I0JDS4"/>
<evidence type="ECO:0000256" key="7">
    <source>
        <dbReference type="ARBA" id="ARBA00022729"/>
    </source>
</evidence>
<name>A0A2I0JDS4_PUNGR</name>
<gene>
    <name evidence="18" type="ORF">CRG98_025189</name>
</gene>
<proteinExistence type="inferred from homology"/>
<dbReference type="GO" id="GO:0009506">
    <property type="term" value="C:plasmodesma"/>
    <property type="evidence" value="ECO:0007669"/>
    <property type="project" value="UniProtKB-ARBA"/>
</dbReference>
<dbReference type="InterPro" id="IPR000490">
    <property type="entry name" value="Glyco_hydro_17"/>
</dbReference>
<keyword evidence="10" id="KW-1015">Disulfide bond</keyword>
<dbReference type="InterPro" id="IPR012946">
    <property type="entry name" value="X8"/>
</dbReference>
<comment type="catalytic activity">
    <reaction evidence="1">
        <text>Hydrolysis of (1-&gt;3)-beta-D-glucosidic linkages in (1-&gt;3)-beta-D-glucans.</text>
        <dbReference type="EC" id="3.2.1.39"/>
    </reaction>
</comment>
<dbReference type="GO" id="GO:0098552">
    <property type="term" value="C:side of membrane"/>
    <property type="evidence" value="ECO:0007669"/>
    <property type="project" value="UniProtKB-KW"/>
</dbReference>
<evidence type="ECO:0000256" key="5">
    <source>
        <dbReference type="ARBA" id="ARBA00022475"/>
    </source>
</evidence>
<evidence type="ECO:0000259" key="17">
    <source>
        <dbReference type="SMART" id="SM00768"/>
    </source>
</evidence>
<evidence type="ECO:0000256" key="4">
    <source>
        <dbReference type="ARBA" id="ARBA00012780"/>
    </source>
</evidence>
<comment type="caution">
    <text evidence="18">The sequence shown here is derived from an EMBL/GenBank/DDBJ whole genome shotgun (WGS) entry which is preliminary data.</text>
</comment>
<dbReference type="EC" id="3.2.1.39" evidence="4"/>
<evidence type="ECO:0000256" key="14">
    <source>
        <dbReference type="RuleBase" id="RU004335"/>
    </source>
</evidence>
<dbReference type="PROSITE" id="PS00587">
    <property type="entry name" value="GLYCOSYL_HYDROL_F17"/>
    <property type="match status" value="1"/>
</dbReference>
<evidence type="ECO:0000256" key="12">
    <source>
        <dbReference type="ARBA" id="ARBA00023288"/>
    </source>
</evidence>
<dbReference type="EMBL" id="PGOL01001783">
    <property type="protein sequence ID" value="PKI54402.1"/>
    <property type="molecule type" value="Genomic_DNA"/>
</dbReference>
<dbReference type="PANTHER" id="PTHR32227">
    <property type="entry name" value="GLUCAN ENDO-1,3-BETA-GLUCOSIDASE BG1-RELATED-RELATED"/>
    <property type="match status" value="1"/>
</dbReference>
<comment type="subcellular location">
    <subcellularLocation>
        <location evidence="2">Cell membrane</location>
        <topology evidence="2">Lipid-anchor</topology>
        <topology evidence="2">GPI-anchor</topology>
    </subcellularLocation>
</comment>
<dbReference type="GO" id="GO:0042973">
    <property type="term" value="F:glucan endo-1,3-beta-D-glucosidase activity"/>
    <property type="evidence" value="ECO:0007669"/>
    <property type="project" value="UniProtKB-EC"/>
</dbReference>
<evidence type="ECO:0000256" key="6">
    <source>
        <dbReference type="ARBA" id="ARBA00022622"/>
    </source>
</evidence>
<feature type="signal peptide" evidence="16">
    <location>
        <begin position="1"/>
        <end position="20"/>
    </location>
</feature>
<keyword evidence="11" id="KW-0325">Glycoprotein</keyword>
<dbReference type="Gene3D" id="3.20.20.80">
    <property type="entry name" value="Glycosidases"/>
    <property type="match status" value="2"/>
</dbReference>
<keyword evidence="7 16" id="KW-0732">Signal</keyword>
<dbReference type="InterPro" id="IPR017853">
    <property type="entry name" value="GH"/>
</dbReference>
<evidence type="ECO:0000256" key="9">
    <source>
        <dbReference type="ARBA" id="ARBA00023136"/>
    </source>
</evidence>
<evidence type="ECO:0000256" key="16">
    <source>
        <dbReference type="SAM" id="SignalP"/>
    </source>
</evidence>
<keyword evidence="12" id="KW-0449">Lipoprotein</keyword>
<evidence type="ECO:0000256" key="13">
    <source>
        <dbReference type="ARBA" id="ARBA00023295"/>
    </source>
</evidence>
<evidence type="ECO:0000256" key="3">
    <source>
        <dbReference type="ARBA" id="ARBA00008773"/>
    </source>
</evidence>
<accession>A0A2I0JDS4</accession>
<dbReference type="Pfam" id="PF07983">
    <property type="entry name" value="X8"/>
    <property type="match status" value="1"/>
</dbReference>
<evidence type="ECO:0000256" key="2">
    <source>
        <dbReference type="ARBA" id="ARBA00004609"/>
    </source>
</evidence>
<evidence type="ECO:0000256" key="8">
    <source>
        <dbReference type="ARBA" id="ARBA00022801"/>
    </source>
</evidence>
<dbReference type="SUPFAM" id="SSF51445">
    <property type="entry name" value="(Trans)glycosidases"/>
    <property type="match status" value="1"/>
</dbReference>
<dbReference type="GO" id="GO:0005886">
    <property type="term" value="C:plasma membrane"/>
    <property type="evidence" value="ECO:0007669"/>
    <property type="project" value="UniProtKB-SubCell"/>
</dbReference>
<keyword evidence="19" id="KW-1185">Reference proteome</keyword>
<evidence type="ECO:0000256" key="1">
    <source>
        <dbReference type="ARBA" id="ARBA00000382"/>
    </source>
</evidence>
<evidence type="ECO:0000256" key="15">
    <source>
        <dbReference type="RuleBase" id="RU004336"/>
    </source>
</evidence>
<dbReference type="Gene3D" id="1.20.58.1040">
    <property type="match status" value="1"/>
</dbReference>
<evidence type="ECO:0000256" key="10">
    <source>
        <dbReference type="ARBA" id="ARBA00023157"/>
    </source>
</evidence>
<dbReference type="Proteomes" id="UP000233551">
    <property type="component" value="Unassembled WGS sequence"/>
</dbReference>
<organism evidence="18 19">
    <name type="scientific">Punica granatum</name>
    <name type="common">Pomegranate</name>
    <dbReference type="NCBI Taxonomy" id="22663"/>
    <lineage>
        <taxon>Eukaryota</taxon>
        <taxon>Viridiplantae</taxon>
        <taxon>Streptophyta</taxon>
        <taxon>Embryophyta</taxon>
        <taxon>Tracheophyta</taxon>
        <taxon>Spermatophyta</taxon>
        <taxon>Magnoliopsida</taxon>
        <taxon>eudicotyledons</taxon>
        <taxon>Gunneridae</taxon>
        <taxon>Pentapetalae</taxon>
        <taxon>rosids</taxon>
        <taxon>malvids</taxon>
        <taxon>Myrtales</taxon>
        <taxon>Lythraceae</taxon>
        <taxon>Punica</taxon>
    </lineage>
</organism>
<keyword evidence="5" id="KW-1003">Cell membrane</keyword>
<dbReference type="InterPro" id="IPR044965">
    <property type="entry name" value="Glyco_hydro_17_plant"/>
</dbReference>
<evidence type="ECO:0000313" key="18">
    <source>
        <dbReference type="EMBL" id="PKI54402.1"/>
    </source>
</evidence>
<feature type="chain" id="PRO_5014177854" description="glucan endo-1,3-beta-D-glucosidase" evidence="16">
    <location>
        <begin position="21"/>
        <end position="409"/>
    </location>
</feature>
<sequence length="409" mass="44163">MASLHLLLAFLLVAASTVRADQDAFIGVNIGTDLSDMPHPTQVVALLKAQNIRHIRLYDADRGMLVALANTGIQVIVSVLTALPNAAPVLVNALRFIHSALVASNLDRQIKVSTPLSSSIILDSFPPSQAFFNSSLNSVLVPMLSFLQSTGSYLMLNVYPYYDYMQSNGVIPLDYALFKPLLPTKEAVDANTLLHYTNVFDATVDAAYFAMAFLNFTNIPVVVTESGWPSKGDSNERDATVDNANTYNSNLIRHVLNKTGTPKHPGIAVSTYIYELYNEDTKPGPLSEKNWGLFDANGNPVYILHLTGSGLVLANDTTNQTYCAAKEGADQKMLQAALDWACGAGKVDCSPLMQGGPCYEPDTVMAHATYAFDTYYHQMGKAPGTCDFNGVAAITTSNPSHGSCIFSGR</sequence>
<keyword evidence="13 15" id="KW-0326">Glycosidase</keyword>
<dbReference type="SMART" id="SM00768">
    <property type="entry name" value="X8"/>
    <property type="match status" value="1"/>
</dbReference>
<keyword evidence="9" id="KW-0472">Membrane</keyword>
<dbReference type="STRING" id="22663.A0A2I0JDS4"/>
<evidence type="ECO:0000313" key="19">
    <source>
        <dbReference type="Proteomes" id="UP000233551"/>
    </source>
</evidence>
<feature type="domain" description="X8" evidence="17">
    <location>
        <begin position="321"/>
        <end position="406"/>
    </location>
</feature>
<reference evidence="18 19" key="1">
    <citation type="submission" date="2017-11" db="EMBL/GenBank/DDBJ databases">
        <title>De-novo sequencing of pomegranate (Punica granatum L.) genome.</title>
        <authorList>
            <person name="Akparov Z."/>
            <person name="Amiraslanov A."/>
            <person name="Hajiyeva S."/>
            <person name="Abbasov M."/>
            <person name="Kaur K."/>
            <person name="Hamwieh A."/>
            <person name="Solovyev V."/>
            <person name="Salamov A."/>
            <person name="Braich B."/>
            <person name="Kosarev P."/>
            <person name="Mahmoud A."/>
            <person name="Hajiyev E."/>
            <person name="Babayeva S."/>
            <person name="Izzatullayeva V."/>
            <person name="Mammadov A."/>
            <person name="Mammadov A."/>
            <person name="Sharifova S."/>
            <person name="Ojaghi J."/>
            <person name="Eynullazada K."/>
            <person name="Bayramov B."/>
            <person name="Abdulazimova A."/>
            <person name="Shahmuradov I."/>
        </authorList>
    </citation>
    <scope>NUCLEOTIDE SEQUENCE [LARGE SCALE GENOMIC DNA]</scope>
    <source>
        <strain evidence="19">cv. AG2017</strain>
        <tissue evidence="18">Leaf</tissue>
    </source>
</reference>